<dbReference type="AlphaFoldDB" id="A0A6A6W1D0"/>
<dbReference type="OrthoDB" id="191139at2759"/>
<dbReference type="Proteomes" id="UP000799437">
    <property type="component" value="Unassembled WGS sequence"/>
</dbReference>
<dbReference type="InterPro" id="IPR002347">
    <property type="entry name" value="SDR_fam"/>
</dbReference>
<evidence type="ECO:0000256" key="1">
    <source>
        <dbReference type="ARBA" id="ARBA00006484"/>
    </source>
</evidence>
<evidence type="ECO:0000256" key="2">
    <source>
        <dbReference type="ARBA" id="ARBA00023002"/>
    </source>
</evidence>
<comment type="similarity">
    <text evidence="1 3">Belongs to the short-chain dehydrogenases/reductases (SDR) family.</text>
</comment>
<dbReference type="GeneID" id="54488302"/>
<dbReference type="PANTHER" id="PTHR24320">
    <property type="entry name" value="RETINOL DEHYDROGENASE"/>
    <property type="match status" value="1"/>
</dbReference>
<evidence type="ECO:0000313" key="5">
    <source>
        <dbReference type="EMBL" id="KAF2755939.1"/>
    </source>
</evidence>
<dbReference type="EMBL" id="ML996576">
    <property type="protein sequence ID" value="KAF2755939.1"/>
    <property type="molecule type" value="Genomic_DNA"/>
</dbReference>
<dbReference type="InterPro" id="IPR036291">
    <property type="entry name" value="NAD(P)-bd_dom_sf"/>
</dbReference>
<name>A0A6A6W1D0_9PEZI</name>
<sequence>MASKSDPYHPYKDRFTNPQGPGDARPTAMDIIADEDLHGKLTGHVILITGAASGIGIETARALHATGATLYLAVRDVAKGEQVADDVLRSSSDQSAIIKVLPCDLSSLSSVRACAHAFLAQNSTLNILVNNAGIMAVPTRTITTDAHELQFATNYLGHFLLFALLRPALLAAAAASPAFDSRVINVSSLGHRASTLQFADLAFTNGQYTPFGAYGQIKTALIWMANSIQRRYAKHGLTANSLNPGGISTGLQKHMPRETLERFAGDEGVRRSMLSVEQGAATTVWAAVGRVWKGDGGRYLEECGVAERASGNTPYTGFAQHAFDEEGEERLWRISFGLVGVEDDD</sequence>
<evidence type="ECO:0000256" key="4">
    <source>
        <dbReference type="SAM" id="MobiDB-lite"/>
    </source>
</evidence>
<proteinExistence type="inferred from homology"/>
<dbReference type="RefSeq" id="XP_033598390.1">
    <property type="nucleotide sequence ID" value="XM_033747248.1"/>
</dbReference>
<evidence type="ECO:0000256" key="3">
    <source>
        <dbReference type="RuleBase" id="RU000363"/>
    </source>
</evidence>
<gene>
    <name evidence="5" type="ORF">EJ05DRAFT_502410</name>
</gene>
<dbReference type="PRINTS" id="PR00080">
    <property type="entry name" value="SDRFAMILY"/>
</dbReference>
<dbReference type="Gene3D" id="3.40.50.720">
    <property type="entry name" value="NAD(P)-binding Rossmann-like Domain"/>
    <property type="match status" value="1"/>
</dbReference>
<dbReference type="GO" id="GO:0016491">
    <property type="term" value="F:oxidoreductase activity"/>
    <property type="evidence" value="ECO:0007669"/>
    <property type="project" value="UniProtKB-KW"/>
</dbReference>
<dbReference type="PANTHER" id="PTHR24320:SF272">
    <property type="entry name" value="NAD(P)-BINDING ROSSMANN-FOLD SUPERFAMILY PROTEIN"/>
    <property type="match status" value="1"/>
</dbReference>
<feature type="region of interest" description="Disordered" evidence="4">
    <location>
        <begin position="1"/>
        <end position="27"/>
    </location>
</feature>
<dbReference type="PRINTS" id="PR00081">
    <property type="entry name" value="GDHRDH"/>
</dbReference>
<evidence type="ECO:0000313" key="6">
    <source>
        <dbReference type="Proteomes" id="UP000799437"/>
    </source>
</evidence>
<protein>
    <submittedName>
        <fullName evidence="5">Short-chain dehydrogenase</fullName>
    </submittedName>
</protein>
<dbReference type="Pfam" id="PF00106">
    <property type="entry name" value="adh_short"/>
    <property type="match status" value="1"/>
</dbReference>
<reference evidence="5" key="1">
    <citation type="journal article" date="2020" name="Stud. Mycol.">
        <title>101 Dothideomycetes genomes: a test case for predicting lifestyles and emergence of pathogens.</title>
        <authorList>
            <person name="Haridas S."/>
            <person name="Albert R."/>
            <person name="Binder M."/>
            <person name="Bloem J."/>
            <person name="Labutti K."/>
            <person name="Salamov A."/>
            <person name="Andreopoulos B."/>
            <person name="Baker S."/>
            <person name="Barry K."/>
            <person name="Bills G."/>
            <person name="Bluhm B."/>
            <person name="Cannon C."/>
            <person name="Castanera R."/>
            <person name="Culley D."/>
            <person name="Daum C."/>
            <person name="Ezra D."/>
            <person name="Gonzalez J."/>
            <person name="Henrissat B."/>
            <person name="Kuo A."/>
            <person name="Liang C."/>
            <person name="Lipzen A."/>
            <person name="Lutzoni F."/>
            <person name="Magnuson J."/>
            <person name="Mondo S."/>
            <person name="Nolan M."/>
            <person name="Ohm R."/>
            <person name="Pangilinan J."/>
            <person name="Park H.-J."/>
            <person name="Ramirez L."/>
            <person name="Alfaro M."/>
            <person name="Sun H."/>
            <person name="Tritt A."/>
            <person name="Yoshinaga Y."/>
            <person name="Zwiers L.-H."/>
            <person name="Turgeon B."/>
            <person name="Goodwin S."/>
            <person name="Spatafora J."/>
            <person name="Crous P."/>
            <person name="Grigoriev I."/>
        </authorList>
    </citation>
    <scope>NUCLEOTIDE SEQUENCE</scope>
    <source>
        <strain evidence="5">CBS 121739</strain>
    </source>
</reference>
<dbReference type="SUPFAM" id="SSF51735">
    <property type="entry name" value="NAD(P)-binding Rossmann-fold domains"/>
    <property type="match status" value="1"/>
</dbReference>
<keyword evidence="6" id="KW-1185">Reference proteome</keyword>
<organism evidence="5 6">
    <name type="scientific">Pseudovirgaria hyperparasitica</name>
    <dbReference type="NCBI Taxonomy" id="470096"/>
    <lineage>
        <taxon>Eukaryota</taxon>
        <taxon>Fungi</taxon>
        <taxon>Dikarya</taxon>
        <taxon>Ascomycota</taxon>
        <taxon>Pezizomycotina</taxon>
        <taxon>Dothideomycetes</taxon>
        <taxon>Dothideomycetes incertae sedis</taxon>
        <taxon>Acrospermales</taxon>
        <taxon>Acrospermaceae</taxon>
        <taxon>Pseudovirgaria</taxon>
    </lineage>
</organism>
<keyword evidence="2" id="KW-0560">Oxidoreductase</keyword>
<accession>A0A6A6W1D0</accession>
<feature type="compositionally biased region" description="Basic and acidic residues" evidence="4">
    <location>
        <begin position="1"/>
        <end position="15"/>
    </location>
</feature>